<dbReference type="Gene3D" id="1.10.630.10">
    <property type="entry name" value="Cytochrome P450"/>
    <property type="match status" value="1"/>
</dbReference>
<evidence type="ECO:0000313" key="16">
    <source>
        <dbReference type="EMBL" id="CAH4031224.1"/>
    </source>
</evidence>
<evidence type="ECO:0000313" key="17">
    <source>
        <dbReference type="Proteomes" id="UP001152562"/>
    </source>
</evidence>
<dbReference type="PANTHER" id="PTHR24291:SF189">
    <property type="entry name" value="CYTOCHROME P450 4C3-RELATED"/>
    <property type="match status" value="1"/>
</dbReference>
<dbReference type="SUPFAM" id="SSF48264">
    <property type="entry name" value="Cytochrome P450"/>
    <property type="match status" value="1"/>
</dbReference>
<keyword evidence="9" id="KW-0492">Microsome</keyword>
<comment type="similarity">
    <text evidence="5 15">Belongs to the cytochrome P450 family.</text>
</comment>
<comment type="cofactor">
    <cofactor evidence="1 14">
        <name>heme</name>
        <dbReference type="ChEBI" id="CHEBI:30413"/>
    </cofactor>
</comment>
<keyword evidence="6 14" id="KW-0349">Heme</keyword>
<dbReference type="GO" id="GO:0005789">
    <property type="term" value="C:endoplasmic reticulum membrane"/>
    <property type="evidence" value="ECO:0007669"/>
    <property type="project" value="UniProtKB-SubCell"/>
</dbReference>
<dbReference type="InterPro" id="IPR001128">
    <property type="entry name" value="Cyt_P450"/>
</dbReference>
<dbReference type="GO" id="GO:0016705">
    <property type="term" value="F:oxidoreductase activity, acting on paired donors, with incorporation or reduction of molecular oxygen"/>
    <property type="evidence" value="ECO:0007669"/>
    <property type="project" value="InterPro"/>
</dbReference>
<dbReference type="AlphaFoldDB" id="A0A9P0TJR0"/>
<dbReference type="PRINTS" id="PR00463">
    <property type="entry name" value="EP450I"/>
</dbReference>
<dbReference type="Pfam" id="PF00067">
    <property type="entry name" value="p450"/>
    <property type="match status" value="2"/>
</dbReference>
<sequence>MDPVKLFYYFRGLTNTYKRFFKLQLGPVKVIIIHNPEDIEAVINGTKYNSKGYVYNFIKPWLKEGLVLSKGIKWHTRRKMITPAFHFNVLNNFKLVIEKNARTLLNSLENEIKSPKTDISPLLHNFPLNTICETAMGITLDEESTHAPKHSVQEYKRSIHKLGQYAVYRAQRVWLYPDFVFNLTNIGRKQKKLLCILSSFRTQVVDKRREQKAERDRLIGAEGIGEEVDTFMFGGHDTTSIALTFIFLLLANHQKVQDKIVDELHNVLNSFDGDVTTAELLQMKYMECCIEESLRLYPPIPAITRNIDVRLKLSVQINLLSLWSFDLRDFKQATWQPYGYIPFSAGPRNCIGQKFAMMEMKLAVTAVLRRFRLLPVTSPRDINITTDYVLLSKQPIYVQFQGRYDI</sequence>
<evidence type="ECO:0000256" key="10">
    <source>
        <dbReference type="ARBA" id="ARBA00023002"/>
    </source>
</evidence>
<dbReference type="GO" id="GO:0020037">
    <property type="term" value="F:heme binding"/>
    <property type="evidence" value="ECO:0007669"/>
    <property type="project" value="InterPro"/>
</dbReference>
<dbReference type="InterPro" id="IPR017972">
    <property type="entry name" value="Cyt_P450_CS"/>
</dbReference>
<keyword evidence="10 15" id="KW-0560">Oxidoreductase</keyword>
<evidence type="ECO:0000256" key="4">
    <source>
        <dbReference type="ARBA" id="ARBA00004406"/>
    </source>
</evidence>
<evidence type="ECO:0000256" key="8">
    <source>
        <dbReference type="ARBA" id="ARBA00022824"/>
    </source>
</evidence>
<evidence type="ECO:0000256" key="12">
    <source>
        <dbReference type="ARBA" id="ARBA00023033"/>
    </source>
</evidence>
<accession>A0A9P0TJR0</accession>
<name>A0A9P0TJR0_PIEBR</name>
<protein>
    <recommendedName>
        <fullName evidence="18">Cytochrome P450</fullName>
    </recommendedName>
</protein>
<keyword evidence="8" id="KW-0256">Endoplasmic reticulum</keyword>
<evidence type="ECO:0000256" key="3">
    <source>
        <dbReference type="ARBA" id="ARBA00004174"/>
    </source>
</evidence>
<dbReference type="InterPro" id="IPR050196">
    <property type="entry name" value="Cytochrome_P450_Monoox"/>
</dbReference>
<dbReference type="GO" id="GO:0004497">
    <property type="term" value="F:monooxygenase activity"/>
    <property type="evidence" value="ECO:0007669"/>
    <property type="project" value="UniProtKB-KW"/>
</dbReference>
<dbReference type="GO" id="GO:0005506">
    <property type="term" value="F:iron ion binding"/>
    <property type="evidence" value="ECO:0007669"/>
    <property type="project" value="InterPro"/>
</dbReference>
<reference evidence="16" key="1">
    <citation type="submission" date="2022-05" db="EMBL/GenBank/DDBJ databases">
        <authorList>
            <person name="Okamura Y."/>
        </authorList>
    </citation>
    <scope>NUCLEOTIDE SEQUENCE</scope>
</reference>
<comment type="caution">
    <text evidence="16">The sequence shown here is derived from an EMBL/GenBank/DDBJ whole genome shotgun (WGS) entry which is preliminary data.</text>
</comment>
<evidence type="ECO:0000256" key="11">
    <source>
        <dbReference type="ARBA" id="ARBA00023004"/>
    </source>
</evidence>
<dbReference type="PRINTS" id="PR00385">
    <property type="entry name" value="P450"/>
</dbReference>
<keyword evidence="17" id="KW-1185">Reference proteome</keyword>
<evidence type="ECO:0000256" key="5">
    <source>
        <dbReference type="ARBA" id="ARBA00010617"/>
    </source>
</evidence>
<dbReference type="EMBL" id="CALOZG010000013">
    <property type="protein sequence ID" value="CAH4031224.1"/>
    <property type="molecule type" value="Genomic_DNA"/>
</dbReference>
<keyword evidence="12 15" id="KW-0503">Monooxygenase</keyword>
<dbReference type="PANTHER" id="PTHR24291">
    <property type="entry name" value="CYTOCHROME P450 FAMILY 4"/>
    <property type="match status" value="1"/>
</dbReference>
<keyword evidence="13" id="KW-0472">Membrane</keyword>
<evidence type="ECO:0000256" key="2">
    <source>
        <dbReference type="ARBA" id="ARBA00003690"/>
    </source>
</evidence>
<comment type="function">
    <text evidence="2">May be involved in the metabolism of insect hormones and in the breakdown of synthetic insecticides.</text>
</comment>
<proteinExistence type="inferred from homology"/>
<evidence type="ECO:0000256" key="6">
    <source>
        <dbReference type="ARBA" id="ARBA00022617"/>
    </source>
</evidence>
<organism evidence="16 17">
    <name type="scientific">Pieris brassicae</name>
    <name type="common">White butterfly</name>
    <name type="synonym">Large white butterfly</name>
    <dbReference type="NCBI Taxonomy" id="7116"/>
    <lineage>
        <taxon>Eukaryota</taxon>
        <taxon>Metazoa</taxon>
        <taxon>Ecdysozoa</taxon>
        <taxon>Arthropoda</taxon>
        <taxon>Hexapoda</taxon>
        <taxon>Insecta</taxon>
        <taxon>Pterygota</taxon>
        <taxon>Neoptera</taxon>
        <taxon>Endopterygota</taxon>
        <taxon>Lepidoptera</taxon>
        <taxon>Glossata</taxon>
        <taxon>Ditrysia</taxon>
        <taxon>Papilionoidea</taxon>
        <taxon>Pieridae</taxon>
        <taxon>Pierinae</taxon>
        <taxon>Pieris</taxon>
    </lineage>
</organism>
<evidence type="ECO:0000256" key="1">
    <source>
        <dbReference type="ARBA" id="ARBA00001971"/>
    </source>
</evidence>
<evidence type="ECO:0008006" key="18">
    <source>
        <dbReference type="Google" id="ProtNLM"/>
    </source>
</evidence>
<keyword evidence="11 14" id="KW-0408">Iron</keyword>
<evidence type="ECO:0000256" key="9">
    <source>
        <dbReference type="ARBA" id="ARBA00022848"/>
    </source>
</evidence>
<dbReference type="InterPro" id="IPR036396">
    <property type="entry name" value="Cyt_P450_sf"/>
</dbReference>
<dbReference type="PROSITE" id="PS00086">
    <property type="entry name" value="CYTOCHROME_P450"/>
    <property type="match status" value="1"/>
</dbReference>
<keyword evidence="7 14" id="KW-0479">Metal-binding</keyword>
<gene>
    <name evidence="16" type="ORF">PIBRA_LOCUS7773</name>
</gene>
<dbReference type="InterPro" id="IPR002401">
    <property type="entry name" value="Cyt_P450_E_grp-I"/>
</dbReference>
<feature type="binding site" description="axial binding residue" evidence="14">
    <location>
        <position position="350"/>
    </location>
    <ligand>
        <name>heme</name>
        <dbReference type="ChEBI" id="CHEBI:30413"/>
    </ligand>
    <ligandPart>
        <name>Fe</name>
        <dbReference type="ChEBI" id="CHEBI:18248"/>
    </ligandPart>
</feature>
<evidence type="ECO:0000256" key="7">
    <source>
        <dbReference type="ARBA" id="ARBA00022723"/>
    </source>
</evidence>
<dbReference type="Proteomes" id="UP001152562">
    <property type="component" value="Unassembled WGS sequence"/>
</dbReference>
<evidence type="ECO:0000256" key="15">
    <source>
        <dbReference type="RuleBase" id="RU000461"/>
    </source>
</evidence>
<evidence type="ECO:0000256" key="13">
    <source>
        <dbReference type="ARBA" id="ARBA00023136"/>
    </source>
</evidence>
<evidence type="ECO:0000256" key="14">
    <source>
        <dbReference type="PIRSR" id="PIRSR602401-1"/>
    </source>
</evidence>
<comment type="subcellular location">
    <subcellularLocation>
        <location evidence="4">Endoplasmic reticulum membrane</location>
        <topology evidence="4">Peripheral membrane protein</topology>
    </subcellularLocation>
    <subcellularLocation>
        <location evidence="3">Microsome membrane</location>
        <topology evidence="3">Peripheral membrane protein</topology>
    </subcellularLocation>
</comment>